<proteinExistence type="predicted"/>
<gene>
    <name evidence="1" type="ORF">NUW54_g12738</name>
</gene>
<evidence type="ECO:0000313" key="1">
    <source>
        <dbReference type="EMBL" id="KAJ2970392.1"/>
    </source>
</evidence>
<name>A0ACC1MTS8_9APHY</name>
<comment type="caution">
    <text evidence="1">The sequence shown here is derived from an EMBL/GenBank/DDBJ whole genome shotgun (WGS) entry which is preliminary data.</text>
</comment>
<dbReference type="EMBL" id="JANSHE010005559">
    <property type="protein sequence ID" value="KAJ2970392.1"/>
    <property type="molecule type" value="Genomic_DNA"/>
</dbReference>
<dbReference type="Proteomes" id="UP001144978">
    <property type="component" value="Unassembled WGS sequence"/>
</dbReference>
<organism evidence="1 2">
    <name type="scientific">Trametes sanguinea</name>
    <dbReference type="NCBI Taxonomy" id="158606"/>
    <lineage>
        <taxon>Eukaryota</taxon>
        <taxon>Fungi</taxon>
        <taxon>Dikarya</taxon>
        <taxon>Basidiomycota</taxon>
        <taxon>Agaricomycotina</taxon>
        <taxon>Agaricomycetes</taxon>
        <taxon>Polyporales</taxon>
        <taxon>Polyporaceae</taxon>
        <taxon>Trametes</taxon>
    </lineage>
</organism>
<keyword evidence="2" id="KW-1185">Reference proteome</keyword>
<sequence>MTGHVDDYAESDCAPNVRKERDGRTLRFLTTRPVEAGEELCISYGHVETMDVKTRRQELLEGWYFECRRVERAHEHVADSMQSLGAGEGQPLPWPSTDEKWSEVGDARVRSGASGRARGQATRLHVDIRRGNALIASTGETEGGVCVRIPRTEQYVEFTAAVKERTKERLRIESGDRGPPHATQCNMTRFSPIEAAITRIARHGDHLVALRVGWGNGDEELVEDDRKVFWGRCGGEQSDEGPRTGIGREDRNTGACWRIRLKRPTTTGGRRPPRLFLLHHPPPLALLLPFISAPDARDRSQPWATSASSFPLS</sequence>
<reference evidence="1" key="1">
    <citation type="submission" date="2022-08" db="EMBL/GenBank/DDBJ databases">
        <title>Genome Sequence of Pycnoporus sanguineus.</title>
        <authorList>
            <person name="Buettner E."/>
        </authorList>
    </citation>
    <scope>NUCLEOTIDE SEQUENCE</scope>
    <source>
        <strain evidence="1">CG-C14</strain>
    </source>
</reference>
<accession>A0ACC1MTS8</accession>
<evidence type="ECO:0000313" key="2">
    <source>
        <dbReference type="Proteomes" id="UP001144978"/>
    </source>
</evidence>
<protein>
    <submittedName>
        <fullName evidence="1">Uncharacterized protein</fullName>
    </submittedName>
</protein>